<evidence type="ECO:0000256" key="1">
    <source>
        <dbReference type="SAM" id="SignalP"/>
    </source>
</evidence>
<dbReference type="EMBL" id="KE344827">
    <property type="protein sequence ID" value="EXB80822.1"/>
    <property type="molecule type" value="Genomic_DNA"/>
</dbReference>
<gene>
    <name evidence="2" type="ORF">L484_020076</name>
</gene>
<feature type="signal peptide" evidence="1">
    <location>
        <begin position="1"/>
        <end position="19"/>
    </location>
</feature>
<dbReference type="Proteomes" id="UP000030645">
    <property type="component" value="Unassembled WGS sequence"/>
</dbReference>
<protein>
    <submittedName>
        <fullName evidence="2">Uncharacterized protein</fullName>
    </submittedName>
</protein>
<keyword evidence="3" id="KW-1185">Reference proteome</keyword>
<keyword evidence="1" id="KW-0732">Signal</keyword>
<evidence type="ECO:0000313" key="3">
    <source>
        <dbReference type="Proteomes" id="UP000030645"/>
    </source>
</evidence>
<evidence type="ECO:0000313" key="2">
    <source>
        <dbReference type="EMBL" id="EXB80822.1"/>
    </source>
</evidence>
<name>W9RBB6_9ROSA</name>
<sequence>MSHSSTIFFVPFLFSSSQSFVKVSPEGVAEPSESVVVSLLFVLPCCHFQEEMVRIRAAQQEIEEQKEEGTFPPRNNRLLD</sequence>
<reference evidence="3" key="1">
    <citation type="submission" date="2013-01" db="EMBL/GenBank/DDBJ databases">
        <title>Draft Genome Sequence of a Mulberry Tree, Morus notabilis C.K. Schneid.</title>
        <authorList>
            <person name="He N."/>
            <person name="Zhao S."/>
        </authorList>
    </citation>
    <scope>NUCLEOTIDE SEQUENCE</scope>
</reference>
<proteinExistence type="predicted"/>
<dbReference type="AlphaFoldDB" id="W9RBB6"/>
<feature type="chain" id="PRO_5004929387" evidence="1">
    <location>
        <begin position="20"/>
        <end position="80"/>
    </location>
</feature>
<organism evidence="2 3">
    <name type="scientific">Morus notabilis</name>
    <dbReference type="NCBI Taxonomy" id="981085"/>
    <lineage>
        <taxon>Eukaryota</taxon>
        <taxon>Viridiplantae</taxon>
        <taxon>Streptophyta</taxon>
        <taxon>Embryophyta</taxon>
        <taxon>Tracheophyta</taxon>
        <taxon>Spermatophyta</taxon>
        <taxon>Magnoliopsida</taxon>
        <taxon>eudicotyledons</taxon>
        <taxon>Gunneridae</taxon>
        <taxon>Pentapetalae</taxon>
        <taxon>rosids</taxon>
        <taxon>fabids</taxon>
        <taxon>Rosales</taxon>
        <taxon>Moraceae</taxon>
        <taxon>Moreae</taxon>
        <taxon>Morus</taxon>
    </lineage>
</organism>
<accession>W9RBB6</accession>